<evidence type="ECO:0000259" key="1">
    <source>
        <dbReference type="PROSITE" id="PS50003"/>
    </source>
</evidence>
<dbReference type="Pfam" id="PF00169">
    <property type="entry name" value="PH"/>
    <property type="match status" value="1"/>
</dbReference>
<comment type="caution">
    <text evidence="2">The sequence shown here is derived from an EMBL/GenBank/DDBJ whole genome shotgun (WGS) entry which is preliminary data.</text>
</comment>
<gene>
    <name evidence="2" type="ORF">BBJ29_004491</name>
</gene>
<protein>
    <recommendedName>
        <fullName evidence="1">PH domain-containing protein</fullName>
    </recommendedName>
</protein>
<name>A0A421G929_9STRA</name>
<sequence>MESAVEEAFEVQVLQPFHGWTLERFCDRSGNTFRKLTRAALQVLDRDDRLNGVPETVQLEVGVLRSPDWMWSHAWMPDGEYTQYEDIQKEGWLGVKGSLSRSWKLRYFLLRWDSSSLVCLRDRASMVQVCEELIDKHTTLMVEQSSKPRQFRFSVCNGERTLILNAVDGTSRASWISALRVLTVNGAECTEERYSKAPD</sequence>
<dbReference type="AlphaFoldDB" id="A0A421G929"/>
<dbReference type="InterPro" id="IPR001849">
    <property type="entry name" value="PH_domain"/>
</dbReference>
<organism evidence="2 3">
    <name type="scientific">Phytophthora kernoviae</name>
    <dbReference type="NCBI Taxonomy" id="325452"/>
    <lineage>
        <taxon>Eukaryota</taxon>
        <taxon>Sar</taxon>
        <taxon>Stramenopiles</taxon>
        <taxon>Oomycota</taxon>
        <taxon>Peronosporomycetes</taxon>
        <taxon>Peronosporales</taxon>
        <taxon>Peronosporaceae</taxon>
        <taxon>Phytophthora</taxon>
    </lineage>
</organism>
<dbReference type="EMBL" id="MBAD02000309">
    <property type="protein sequence ID" value="RLN70047.1"/>
    <property type="molecule type" value="Genomic_DNA"/>
</dbReference>
<evidence type="ECO:0000313" key="2">
    <source>
        <dbReference type="EMBL" id="RLN70047.1"/>
    </source>
</evidence>
<dbReference type="SMART" id="SM00233">
    <property type="entry name" value="PH"/>
    <property type="match status" value="1"/>
</dbReference>
<accession>A0A421G929</accession>
<dbReference type="InterPro" id="IPR011993">
    <property type="entry name" value="PH-like_dom_sf"/>
</dbReference>
<dbReference type="Proteomes" id="UP000284657">
    <property type="component" value="Unassembled WGS sequence"/>
</dbReference>
<proteinExistence type="predicted"/>
<dbReference type="SUPFAM" id="SSF50729">
    <property type="entry name" value="PH domain-like"/>
    <property type="match status" value="1"/>
</dbReference>
<dbReference type="Gene3D" id="2.30.29.30">
    <property type="entry name" value="Pleckstrin-homology domain (PH domain)/Phosphotyrosine-binding domain (PTB)"/>
    <property type="match status" value="1"/>
</dbReference>
<reference evidence="2 3" key="1">
    <citation type="submission" date="2018-07" db="EMBL/GenBank/DDBJ databases">
        <title>Genome sequencing of oomycete isolates from Chile give support for New Zealand origin for Phytophthora kernoviae and make available the first Nothophytophthora sp. genome.</title>
        <authorList>
            <person name="Studholme D.J."/>
            <person name="Sanfuentes E."/>
            <person name="Panda P."/>
            <person name="Hill R."/>
            <person name="Sambles C."/>
            <person name="Grant M."/>
            <person name="Williams N.M."/>
            <person name="Mcdougal R.L."/>
        </authorList>
    </citation>
    <scope>NUCLEOTIDE SEQUENCE [LARGE SCALE GENOMIC DNA]</scope>
    <source>
        <strain evidence="2">Chile7</strain>
    </source>
</reference>
<dbReference type="PROSITE" id="PS50003">
    <property type="entry name" value="PH_DOMAIN"/>
    <property type="match status" value="1"/>
</dbReference>
<evidence type="ECO:0000313" key="3">
    <source>
        <dbReference type="Proteomes" id="UP000284657"/>
    </source>
</evidence>
<feature type="domain" description="PH" evidence="1">
    <location>
        <begin position="86"/>
        <end position="184"/>
    </location>
</feature>